<sequence length="382" mass="40501">MRHLKASIASGFIVGQGGDNRAALRSLMSRRPQETEPKNCNSRDTQPTDIATQQPVLSDIAPREAVGFRTPQETNSVRFARCETETEIEIVDLTNGQELKAASLAHESAPQVSETADCIRLQKPKIAYRAVDGTADAGHCGIANANSLTIVDPHHPKLSTAEVESPKAEIAGLDALGAKTTSPTQGPSLTNINHDKTTELIPSKTADPLQDPQAVLSALQDSRCSNSKEAGHSRVLTRLTIDGNSQHSPTDASPTLGNPGKTNEDPIVLDDSSAGDSRCKPPYFHEFASSNIAWITQLGFPMIPSHNAVGSADTVLMVATVDASFDVGQNLTSVPSLRGRLVVKQVPILTSVGGVGRVVVIAYATVPALLHKVRLIAAKIRA</sequence>
<reference evidence="2" key="1">
    <citation type="journal article" date="2020" name="Stud. Mycol.">
        <title>101 Dothideomycetes genomes: a test case for predicting lifestyles and emergence of pathogens.</title>
        <authorList>
            <person name="Haridas S."/>
            <person name="Albert R."/>
            <person name="Binder M."/>
            <person name="Bloem J."/>
            <person name="Labutti K."/>
            <person name="Salamov A."/>
            <person name="Andreopoulos B."/>
            <person name="Baker S."/>
            <person name="Barry K."/>
            <person name="Bills G."/>
            <person name="Bluhm B."/>
            <person name="Cannon C."/>
            <person name="Castanera R."/>
            <person name="Culley D."/>
            <person name="Daum C."/>
            <person name="Ezra D."/>
            <person name="Gonzalez J."/>
            <person name="Henrissat B."/>
            <person name="Kuo A."/>
            <person name="Liang C."/>
            <person name="Lipzen A."/>
            <person name="Lutzoni F."/>
            <person name="Magnuson J."/>
            <person name="Mondo S."/>
            <person name="Nolan M."/>
            <person name="Ohm R."/>
            <person name="Pangilinan J."/>
            <person name="Park H.-J."/>
            <person name="Ramirez L."/>
            <person name="Alfaro M."/>
            <person name="Sun H."/>
            <person name="Tritt A."/>
            <person name="Yoshinaga Y."/>
            <person name="Zwiers L.-H."/>
            <person name="Turgeon B."/>
            <person name="Goodwin S."/>
            <person name="Spatafora J."/>
            <person name="Crous P."/>
            <person name="Grigoriev I."/>
        </authorList>
    </citation>
    <scope>NUCLEOTIDE SEQUENCE</scope>
    <source>
        <strain evidence="2">CBS 123094</strain>
    </source>
</reference>
<protein>
    <submittedName>
        <fullName evidence="2">Uncharacterized protein</fullName>
    </submittedName>
</protein>
<evidence type="ECO:0000256" key="1">
    <source>
        <dbReference type="SAM" id="MobiDB-lite"/>
    </source>
</evidence>
<feature type="region of interest" description="Disordered" evidence="1">
    <location>
        <begin position="29"/>
        <end position="49"/>
    </location>
</feature>
<evidence type="ECO:0000313" key="3">
    <source>
        <dbReference type="Proteomes" id="UP000799779"/>
    </source>
</evidence>
<dbReference type="AlphaFoldDB" id="A0A6A5X463"/>
<organism evidence="2 3">
    <name type="scientific">Amniculicola lignicola CBS 123094</name>
    <dbReference type="NCBI Taxonomy" id="1392246"/>
    <lineage>
        <taxon>Eukaryota</taxon>
        <taxon>Fungi</taxon>
        <taxon>Dikarya</taxon>
        <taxon>Ascomycota</taxon>
        <taxon>Pezizomycotina</taxon>
        <taxon>Dothideomycetes</taxon>
        <taxon>Pleosporomycetidae</taxon>
        <taxon>Pleosporales</taxon>
        <taxon>Amniculicolaceae</taxon>
        <taxon>Amniculicola</taxon>
    </lineage>
</organism>
<accession>A0A6A5X463</accession>
<feature type="compositionally biased region" description="Polar residues" evidence="1">
    <location>
        <begin position="242"/>
        <end position="256"/>
    </location>
</feature>
<gene>
    <name evidence="2" type="ORF">P154DRAFT_568493</name>
</gene>
<dbReference type="OrthoDB" id="3943535at2759"/>
<feature type="compositionally biased region" description="Polar residues" evidence="1">
    <location>
        <begin position="38"/>
        <end position="49"/>
    </location>
</feature>
<dbReference type="Proteomes" id="UP000799779">
    <property type="component" value="Unassembled WGS sequence"/>
</dbReference>
<dbReference type="EMBL" id="ML977556">
    <property type="protein sequence ID" value="KAF2007657.1"/>
    <property type="molecule type" value="Genomic_DNA"/>
</dbReference>
<feature type="region of interest" description="Disordered" evidence="1">
    <location>
        <begin position="239"/>
        <end position="267"/>
    </location>
</feature>
<evidence type="ECO:0000313" key="2">
    <source>
        <dbReference type="EMBL" id="KAF2007657.1"/>
    </source>
</evidence>
<proteinExistence type="predicted"/>
<keyword evidence="3" id="KW-1185">Reference proteome</keyword>
<name>A0A6A5X463_9PLEO</name>